<keyword evidence="17" id="KW-1208">Phospholipid metabolism</keyword>
<comment type="catalytic activity">
    <reaction evidence="1 18">
        <text>a 1,2-diacyl-sn-glycero-3-phosphate + CTP + H(+) = a CDP-1,2-diacyl-sn-glycerol + diphosphate</text>
        <dbReference type="Rhea" id="RHEA:16229"/>
        <dbReference type="ChEBI" id="CHEBI:15378"/>
        <dbReference type="ChEBI" id="CHEBI:33019"/>
        <dbReference type="ChEBI" id="CHEBI:37563"/>
        <dbReference type="ChEBI" id="CHEBI:58332"/>
        <dbReference type="ChEBI" id="CHEBI:58608"/>
        <dbReference type="EC" id="2.7.7.41"/>
    </reaction>
</comment>
<dbReference type="PANTHER" id="PTHR46382">
    <property type="entry name" value="PHOSPHATIDATE CYTIDYLYLTRANSFERASE"/>
    <property type="match status" value="1"/>
</dbReference>
<evidence type="ECO:0000256" key="6">
    <source>
        <dbReference type="ARBA" id="ARBA00012487"/>
    </source>
</evidence>
<organism evidence="20 21">
    <name type="scientific">Mariprofundus micogutta</name>
    <dbReference type="NCBI Taxonomy" id="1921010"/>
    <lineage>
        <taxon>Bacteria</taxon>
        <taxon>Pseudomonadati</taxon>
        <taxon>Pseudomonadota</taxon>
        <taxon>Candidatius Mariprofundia</taxon>
        <taxon>Mariprofundales</taxon>
        <taxon>Mariprofundaceae</taxon>
        <taxon>Mariprofundus</taxon>
    </lineage>
</organism>
<keyword evidence="21" id="KW-1185">Reference proteome</keyword>
<dbReference type="UniPathway" id="UPA00557">
    <property type="reaction ID" value="UER00614"/>
</dbReference>
<dbReference type="RefSeq" id="WP_072658392.1">
    <property type="nucleotide sequence ID" value="NZ_BDFD01000001.1"/>
</dbReference>
<feature type="transmembrane region" description="Helical" evidence="19">
    <location>
        <begin position="170"/>
        <end position="189"/>
    </location>
</feature>
<name>A0A1L8CK06_9PROT</name>
<evidence type="ECO:0000256" key="10">
    <source>
        <dbReference type="ARBA" id="ARBA00022679"/>
    </source>
</evidence>
<keyword evidence="16" id="KW-0594">Phospholipid biosynthesis</keyword>
<evidence type="ECO:0000256" key="16">
    <source>
        <dbReference type="ARBA" id="ARBA00023209"/>
    </source>
</evidence>
<evidence type="ECO:0000256" key="7">
    <source>
        <dbReference type="ARBA" id="ARBA00019373"/>
    </source>
</evidence>
<comment type="pathway">
    <text evidence="3 18">Phospholipid metabolism; CDP-diacylglycerol biosynthesis; CDP-diacylglycerol from sn-glycerol 3-phosphate: step 3/3.</text>
</comment>
<evidence type="ECO:0000256" key="1">
    <source>
        <dbReference type="ARBA" id="ARBA00001698"/>
    </source>
</evidence>
<feature type="transmembrane region" description="Helical" evidence="19">
    <location>
        <begin position="126"/>
        <end position="149"/>
    </location>
</feature>
<comment type="similarity">
    <text evidence="5 18">Belongs to the CDS family.</text>
</comment>
<comment type="pathway">
    <text evidence="4">Lipid metabolism.</text>
</comment>
<comment type="subcellular location">
    <subcellularLocation>
        <location evidence="2">Cell membrane</location>
        <topology evidence="2">Multi-pass membrane protein</topology>
    </subcellularLocation>
</comment>
<evidence type="ECO:0000256" key="19">
    <source>
        <dbReference type="SAM" id="Phobius"/>
    </source>
</evidence>
<evidence type="ECO:0000256" key="14">
    <source>
        <dbReference type="ARBA" id="ARBA00023098"/>
    </source>
</evidence>
<dbReference type="STRING" id="1921010.MMIC_P0128"/>
<evidence type="ECO:0000256" key="8">
    <source>
        <dbReference type="ARBA" id="ARBA00022475"/>
    </source>
</evidence>
<evidence type="ECO:0000313" key="21">
    <source>
        <dbReference type="Proteomes" id="UP000231632"/>
    </source>
</evidence>
<evidence type="ECO:0000256" key="18">
    <source>
        <dbReference type="RuleBase" id="RU003938"/>
    </source>
</evidence>
<protein>
    <recommendedName>
        <fullName evidence="7 18">Phosphatidate cytidylyltransferase</fullName>
        <ecNumber evidence="6 18">2.7.7.41</ecNumber>
    </recommendedName>
</protein>
<dbReference type="AlphaFoldDB" id="A0A1L8CK06"/>
<dbReference type="EC" id="2.7.7.41" evidence="6 18"/>
<dbReference type="GO" id="GO:0005886">
    <property type="term" value="C:plasma membrane"/>
    <property type="evidence" value="ECO:0007669"/>
    <property type="project" value="UniProtKB-SubCell"/>
</dbReference>
<keyword evidence="13 19" id="KW-1133">Transmembrane helix</keyword>
<dbReference type="Pfam" id="PF01148">
    <property type="entry name" value="CTP_transf_1"/>
    <property type="match status" value="1"/>
</dbReference>
<comment type="caution">
    <text evidence="20">The sequence shown here is derived from an EMBL/GenBank/DDBJ whole genome shotgun (WGS) entry which is preliminary data.</text>
</comment>
<evidence type="ECO:0000313" key="20">
    <source>
        <dbReference type="EMBL" id="GAV19199.1"/>
    </source>
</evidence>
<accession>A0A1L8CK06</accession>
<gene>
    <name evidence="20" type="ORF">MMIC_P0128</name>
</gene>
<evidence type="ECO:0000256" key="11">
    <source>
        <dbReference type="ARBA" id="ARBA00022692"/>
    </source>
</evidence>
<keyword evidence="11 18" id="KW-0812">Transmembrane</keyword>
<keyword evidence="8" id="KW-1003">Cell membrane</keyword>
<evidence type="ECO:0000256" key="17">
    <source>
        <dbReference type="ARBA" id="ARBA00023264"/>
    </source>
</evidence>
<feature type="transmembrane region" description="Helical" evidence="19">
    <location>
        <begin position="7"/>
        <end position="23"/>
    </location>
</feature>
<proteinExistence type="inferred from homology"/>
<evidence type="ECO:0000256" key="13">
    <source>
        <dbReference type="ARBA" id="ARBA00022989"/>
    </source>
</evidence>
<dbReference type="GO" id="GO:0004605">
    <property type="term" value="F:phosphatidate cytidylyltransferase activity"/>
    <property type="evidence" value="ECO:0007669"/>
    <property type="project" value="UniProtKB-EC"/>
</dbReference>
<dbReference type="PANTHER" id="PTHR46382:SF1">
    <property type="entry name" value="PHOSPHATIDATE CYTIDYLYLTRANSFERASE"/>
    <property type="match status" value="1"/>
</dbReference>
<keyword evidence="14" id="KW-0443">Lipid metabolism</keyword>
<keyword evidence="12 18" id="KW-0548">Nucleotidyltransferase</keyword>
<dbReference type="PROSITE" id="PS01315">
    <property type="entry name" value="CDS"/>
    <property type="match status" value="1"/>
</dbReference>
<evidence type="ECO:0000256" key="9">
    <source>
        <dbReference type="ARBA" id="ARBA00022516"/>
    </source>
</evidence>
<dbReference type="GO" id="GO:0016024">
    <property type="term" value="P:CDP-diacylglycerol biosynthetic process"/>
    <property type="evidence" value="ECO:0007669"/>
    <property type="project" value="UniProtKB-UniPathway"/>
</dbReference>
<keyword evidence="10 18" id="KW-0808">Transferase</keyword>
<feature type="transmembrane region" description="Helical" evidence="19">
    <location>
        <begin position="101"/>
        <end position="120"/>
    </location>
</feature>
<keyword evidence="9" id="KW-0444">Lipid biosynthesis</keyword>
<evidence type="ECO:0000256" key="12">
    <source>
        <dbReference type="ARBA" id="ARBA00022695"/>
    </source>
</evidence>
<evidence type="ECO:0000256" key="5">
    <source>
        <dbReference type="ARBA" id="ARBA00010185"/>
    </source>
</evidence>
<dbReference type="EMBL" id="BDFD01000001">
    <property type="protein sequence ID" value="GAV19199.1"/>
    <property type="molecule type" value="Genomic_DNA"/>
</dbReference>
<keyword evidence="15 19" id="KW-0472">Membrane</keyword>
<feature type="transmembrane region" description="Helical" evidence="19">
    <location>
        <begin position="195"/>
        <end position="213"/>
    </location>
</feature>
<reference evidence="20 21" key="1">
    <citation type="journal article" date="2017" name="Arch. Microbiol.">
        <title>Mariprofundus micogutta sp. nov., a novel iron-oxidizing zetaproteobacterium isolated from a deep-sea hydrothermal field at the Bayonnaise knoll of the Izu-Ogasawara arc, and a description of Mariprofundales ord. nov. and Zetaproteobacteria classis nov.</title>
        <authorList>
            <person name="Makita H."/>
            <person name="Tanaka E."/>
            <person name="Mitsunobu S."/>
            <person name="Miyazaki M."/>
            <person name="Nunoura T."/>
            <person name="Uematsu K."/>
            <person name="Takaki Y."/>
            <person name="Nishi S."/>
            <person name="Shimamura S."/>
            <person name="Takai K."/>
        </authorList>
    </citation>
    <scope>NUCLEOTIDE SEQUENCE [LARGE SCALE GENOMIC DNA]</scope>
    <source>
        <strain evidence="20 21">ET2</strain>
    </source>
</reference>
<evidence type="ECO:0000256" key="4">
    <source>
        <dbReference type="ARBA" id="ARBA00005189"/>
    </source>
</evidence>
<dbReference type="Proteomes" id="UP000231632">
    <property type="component" value="Unassembled WGS sequence"/>
</dbReference>
<evidence type="ECO:0000256" key="2">
    <source>
        <dbReference type="ARBA" id="ARBA00004651"/>
    </source>
</evidence>
<sequence>MSELSKRIITAIVLFVAVWGWYFHLASPWFESMLALIGLVASCEAVLMMKLRQPLAYMLSAAVMWGLFAWSADIGWLLLGGFIWFFVFVLNSRLQQASFSDFFAAVWLLSWVYVFALAIAETHNSAVGQSLIIGTCLAVWTSDTAAYFVGRKWGSRKLCPAISPGKSIEGVMGALLFAVPVAMFCWVSWDVLPAGLALILALVAVIAGVLGDLSESSVKRMAGAKDSGSWLPGHGGILDRIDAIIMAVPVTWLLWGLI</sequence>
<dbReference type="OrthoDB" id="5290710at2"/>
<evidence type="ECO:0000256" key="15">
    <source>
        <dbReference type="ARBA" id="ARBA00023136"/>
    </source>
</evidence>
<feature type="transmembrane region" description="Helical" evidence="19">
    <location>
        <begin position="76"/>
        <end position="94"/>
    </location>
</feature>
<evidence type="ECO:0000256" key="3">
    <source>
        <dbReference type="ARBA" id="ARBA00005119"/>
    </source>
</evidence>
<dbReference type="InterPro" id="IPR000374">
    <property type="entry name" value="PC_trans"/>
</dbReference>